<dbReference type="KEGG" id="tfa:BW733_11650"/>
<sequence>MQVQWWSIIPFVTLLACIAVLPLVPATAHAWERNRLKLTVALLLGVPIAVWFIAAGAGMEVVHALVEYGQFIILLLALFVVSGGIFLSGDIRATPRNNTIFLAIGGVIASFIGTTGAAMLLIRPLLNTNSERNHKSHTVVFTTFVVANCGGLLTPLGDPPLFLGMLRGVPFEWTLTLFPQWLFVNLLLLATYYGLDRRAYAAETPEAIASDESQRSPLGLRGAVNVVFFAMIIAAVAFAPSLDLHAIETGHAAWHQFVPWRELVMLAAGAMSYFLGDRVARFELNQFSWTPILEVAALFIGIFLTMIPALNFLGQIADRLPLNRITVFIFTGGISGVLDNAPTYATFFEIASRLPGEPRVADVPEVLLTSVALGAVLGGALTYIGNGPNFMVKSVADAAGVETPSFGGYVVRSLTYLVPVFAAMALIFLTDAWLWRGLGIAIAAALLLRAALLARRHR</sequence>
<evidence type="ECO:0000256" key="1">
    <source>
        <dbReference type="SAM" id="Phobius"/>
    </source>
</evidence>
<feature type="transmembrane region" description="Helical" evidence="1">
    <location>
        <begin position="325"/>
        <end position="347"/>
    </location>
</feature>
<dbReference type="AlphaFoldDB" id="A0A1Q2CZ61"/>
<feature type="transmembrane region" description="Helical" evidence="1">
    <location>
        <begin position="406"/>
        <end position="427"/>
    </location>
</feature>
<dbReference type="Proteomes" id="UP000188235">
    <property type="component" value="Chromosome"/>
</dbReference>
<gene>
    <name evidence="2" type="ORF">BW733_11650</name>
</gene>
<feature type="transmembrane region" description="Helical" evidence="1">
    <location>
        <begin position="71"/>
        <end position="88"/>
    </location>
</feature>
<dbReference type="Pfam" id="PF16980">
    <property type="entry name" value="CitMHS_2"/>
    <property type="match status" value="1"/>
</dbReference>
<accession>A0A1Q2CZ61</accession>
<reference evidence="2 3" key="1">
    <citation type="journal article" date="2008" name="Int. J. Syst. Evol. Microbiol.">
        <title>Tessaracoccus flavescens sp. nov., isolated from marine sediment.</title>
        <authorList>
            <person name="Lee D.W."/>
            <person name="Lee S.D."/>
        </authorList>
    </citation>
    <scope>NUCLEOTIDE SEQUENCE [LARGE SCALE GENOMIC DNA]</scope>
    <source>
        <strain evidence="2 3">SST-39T</strain>
    </source>
</reference>
<dbReference type="OrthoDB" id="9765532at2"/>
<feature type="transmembrane region" description="Helical" evidence="1">
    <location>
        <begin position="292"/>
        <end position="313"/>
    </location>
</feature>
<keyword evidence="1" id="KW-1133">Transmembrane helix</keyword>
<dbReference type="EMBL" id="CP019607">
    <property type="protein sequence ID" value="AQP51375.1"/>
    <property type="molecule type" value="Genomic_DNA"/>
</dbReference>
<feature type="transmembrane region" description="Helical" evidence="1">
    <location>
        <begin position="367"/>
        <end position="385"/>
    </location>
</feature>
<dbReference type="RefSeq" id="WP_077350623.1">
    <property type="nucleotide sequence ID" value="NZ_CP019607.1"/>
</dbReference>
<dbReference type="STRING" id="399497.BW733_11650"/>
<feature type="transmembrane region" description="Helical" evidence="1">
    <location>
        <begin position="218"/>
        <end position="239"/>
    </location>
</feature>
<keyword evidence="1" id="KW-0812">Transmembrane</keyword>
<protein>
    <submittedName>
        <fullName evidence="2">Sodium:proton antiporter</fullName>
    </submittedName>
</protein>
<feature type="transmembrane region" description="Helical" evidence="1">
    <location>
        <begin position="433"/>
        <end position="454"/>
    </location>
</feature>
<keyword evidence="3" id="KW-1185">Reference proteome</keyword>
<feature type="transmembrane region" description="Helical" evidence="1">
    <location>
        <begin position="100"/>
        <end position="126"/>
    </location>
</feature>
<dbReference type="InterPro" id="IPR031566">
    <property type="entry name" value="CitMHS_2"/>
</dbReference>
<feature type="transmembrane region" description="Helical" evidence="1">
    <location>
        <begin position="40"/>
        <end position="59"/>
    </location>
</feature>
<proteinExistence type="predicted"/>
<evidence type="ECO:0000313" key="3">
    <source>
        <dbReference type="Proteomes" id="UP000188235"/>
    </source>
</evidence>
<evidence type="ECO:0000313" key="2">
    <source>
        <dbReference type="EMBL" id="AQP51375.1"/>
    </source>
</evidence>
<feature type="transmembrane region" description="Helical" evidence="1">
    <location>
        <begin position="177"/>
        <end position="195"/>
    </location>
</feature>
<name>A0A1Q2CZ61_9ACTN</name>
<keyword evidence="1" id="KW-0472">Membrane</keyword>
<organism evidence="2 3">
    <name type="scientific">Tessaracoccus flavescens</name>
    <dbReference type="NCBI Taxonomy" id="399497"/>
    <lineage>
        <taxon>Bacteria</taxon>
        <taxon>Bacillati</taxon>
        <taxon>Actinomycetota</taxon>
        <taxon>Actinomycetes</taxon>
        <taxon>Propionibacteriales</taxon>
        <taxon>Propionibacteriaceae</taxon>
        <taxon>Tessaracoccus</taxon>
    </lineage>
</organism>